<feature type="transmembrane region" description="Helical" evidence="1">
    <location>
        <begin position="12"/>
        <end position="28"/>
    </location>
</feature>
<feature type="transmembrane region" description="Helical" evidence="1">
    <location>
        <begin position="34"/>
        <end position="52"/>
    </location>
</feature>
<reference evidence="2 3" key="1">
    <citation type="journal article" date="2017" name="BMC Genomics">
        <title>Genomic analysis of methanogenic archaea reveals a shift towards energy conservation.</title>
        <authorList>
            <person name="Gilmore S.P."/>
            <person name="Henske J.K."/>
            <person name="Sexton J.A."/>
            <person name="Solomon K.V."/>
            <person name="Seppala S."/>
            <person name="Yoo J.I."/>
            <person name="Huyett L.M."/>
            <person name="Pressman A."/>
            <person name="Cogan J.Z."/>
            <person name="Kivenson V."/>
            <person name="Peng X."/>
            <person name="Tan Y."/>
            <person name="Valentine D.L."/>
            <person name="O'Malley M.A."/>
        </authorList>
    </citation>
    <scope>NUCLEOTIDE SEQUENCE [LARGE SCALE GENOMIC DNA]</scope>
    <source>
        <strain evidence="2 3">M.o.H.</strain>
    </source>
</reference>
<protein>
    <submittedName>
        <fullName evidence="2">Metalloprotease</fullName>
    </submittedName>
</protein>
<evidence type="ECO:0000313" key="3">
    <source>
        <dbReference type="Proteomes" id="UP000217784"/>
    </source>
</evidence>
<name>A0A2A2H330_METBR</name>
<keyword evidence="3" id="KW-1185">Reference proteome</keyword>
<keyword evidence="2" id="KW-0482">Metalloprotease</keyword>
<dbReference type="AlphaFoldDB" id="A0A2A2H330"/>
<dbReference type="PANTHER" id="PTHR35864">
    <property type="entry name" value="ZINC METALLOPROTEASE MJ0611-RELATED"/>
    <property type="match status" value="1"/>
</dbReference>
<dbReference type="OrthoDB" id="86131at2157"/>
<sequence length="200" mass="22147">MVKFTAREIRDIIISLLVISLAFDYIINGRDLDATIANFGYMVVVVGFGFVLHELAHKFTAIRYGYWAEYKMWFQGLILALITSYFGFVFAAPGAVYIHGYNIKKAENGIISLAGPATNIILAVLFLMAMPLAAQYNLLGLAVLGATINSFLAVFNLIPLVVLDGAKIFRWNPLVWIATMVLALILLAYSLFGVHIFSML</sequence>
<feature type="transmembrane region" description="Helical" evidence="1">
    <location>
        <begin position="73"/>
        <end position="98"/>
    </location>
</feature>
<feature type="transmembrane region" description="Helical" evidence="1">
    <location>
        <begin position="136"/>
        <end position="162"/>
    </location>
</feature>
<gene>
    <name evidence="2" type="ORF">ASJ80_01760</name>
</gene>
<keyword evidence="1" id="KW-0812">Transmembrane</keyword>
<keyword evidence="2" id="KW-0645">Protease</keyword>
<comment type="caution">
    <text evidence="2">The sequence shown here is derived from an EMBL/GenBank/DDBJ whole genome shotgun (WGS) entry which is preliminary data.</text>
</comment>
<keyword evidence="1" id="KW-1133">Transmembrane helix</keyword>
<keyword evidence="1" id="KW-0472">Membrane</keyword>
<dbReference type="GO" id="GO:0008237">
    <property type="term" value="F:metallopeptidase activity"/>
    <property type="evidence" value="ECO:0007669"/>
    <property type="project" value="UniProtKB-KW"/>
</dbReference>
<feature type="transmembrane region" description="Helical" evidence="1">
    <location>
        <begin position="174"/>
        <end position="197"/>
    </location>
</feature>
<evidence type="ECO:0000313" key="2">
    <source>
        <dbReference type="EMBL" id="PAV03809.1"/>
    </source>
</evidence>
<dbReference type="PANTHER" id="PTHR35864:SF1">
    <property type="entry name" value="ZINC METALLOPROTEASE YWHC-RELATED"/>
    <property type="match status" value="1"/>
</dbReference>
<dbReference type="RefSeq" id="WP_069583188.1">
    <property type="nucleotide sequence ID" value="NZ_LMVM01000037.1"/>
</dbReference>
<proteinExistence type="predicted"/>
<dbReference type="InterPro" id="IPR052348">
    <property type="entry name" value="Metallopeptidase_M50B"/>
</dbReference>
<evidence type="ECO:0000256" key="1">
    <source>
        <dbReference type="SAM" id="Phobius"/>
    </source>
</evidence>
<organism evidence="2 3">
    <name type="scientific">Methanobacterium bryantii</name>
    <dbReference type="NCBI Taxonomy" id="2161"/>
    <lineage>
        <taxon>Archaea</taxon>
        <taxon>Methanobacteriati</taxon>
        <taxon>Methanobacteriota</taxon>
        <taxon>Methanomada group</taxon>
        <taxon>Methanobacteria</taxon>
        <taxon>Methanobacteriales</taxon>
        <taxon>Methanobacteriaceae</taxon>
        <taxon>Methanobacterium</taxon>
    </lineage>
</organism>
<keyword evidence="2" id="KW-0378">Hydrolase</keyword>
<dbReference type="GO" id="GO:0006508">
    <property type="term" value="P:proteolysis"/>
    <property type="evidence" value="ECO:0007669"/>
    <property type="project" value="UniProtKB-KW"/>
</dbReference>
<dbReference type="Proteomes" id="UP000217784">
    <property type="component" value="Unassembled WGS sequence"/>
</dbReference>
<accession>A0A2A2H330</accession>
<feature type="transmembrane region" description="Helical" evidence="1">
    <location>
        <begin position="110"/>
        <end position="129"/>
    </location>
</feature>
<dbReference type="EMBL" id="LMVM01000037">
    <property type="protein sequence ID" value="PAV03809.1"/>
    <property type="molecule type" value="Genomic_DNA"/>
</dbReference>